<dbReference type="EMBL" id="BAAAQN010000011">
    <property type="protein sequence ID" value="GAA2025840.1"/>
    <property type="molecule type" value="Genomic_DNA"/>
</dbReference>
<comment type="caution">
    <text evidence="2">The sequence shown here is derived from an EMBL/GenBank/DDBJ whole genome shotgun (WGS) entry which is preliminary data.</text>
</comment>
<dbReference type="InterPro" id="IPR028082">
    <property type="entry name" value="Peripla_BP_I"/>
</dbReference>
<reference evidence="2 3" key="1">
    <citation type="journal article" date="2019" name="Int. J. Syst. Evol. Microbiol.">
        <title>The Global Catalogue of Microorganisms (GCM) 10K type strain sequencing project: providing services to taxonomists for standard genome sequencing and annotation.</title>
        <authorList>
            <consortium name="The Broad Institute Genomics Platform"/>
            <consortium name="The Broad Institute Genome Sequencing Center for Infectious Disease"/>
            <person name="Wu L."/>
            <person name="Ma J."/>
        </authorList>
    </citation>
    <scope>NUCLEOTIDE SEQUENCE [LARGE SCALE GENOMIC DNA]</scope>
    <source>
        <strain evidence="2 3">JCM 16014</strain>
    </source>
</reference>
<dbReference type="SUPFAM" id="SSF53822">
    <property type="entry name" value="Periplasmic binding protein-like I"/>
    <property type="match status" value="1"/>
</dbReference>
<dbReference type="CDD" id="cd06268">
    <property type="entry name" value="PBP1_ABC_transporter_LIVBP-like"/>
    <property type="match status" value="1"/>
</dbReference>
<evidence type="ECO:0000256" key="1">
    <source>
        <dbReference type="SAM" id="Phobius"/>
    </source>
</evidence>
<keyword evidence="1" id="KW-0812">Transmembrane</keyword>
<name>A0ABN2U0X3_9ACTN</name>
<proteinExistence type="predicted"/>
<dbReference type="Gene3D" id="3.40.50.2300">
    <property type="match status" value="2"/>
</dbReference>
<accession>A0ABN2U0X3</accession>
<sequence length="519" mass="54151">MADPKPVKIIRPTTRRGELRKWRIRGLIAGGAAVVLAGAAFGVVALTRSDSSACGGSKSGLSLVAGECVGVTDGSTYHFSDDLAPIEALIASENAAAINSGQPVVTIALLNPITASATSALDAPQVRNQIEGAYTAQYRANHLPPVIGDERPLIRLVLANEGSHEDQWPQVVRQLEAMKSDPAPLVAVAGLGVSTIQTELGAQELARQHIATVSAIDSADQLNFATIPGFIRITASNRQNVASLADYLRPLTTTAKASGIMVFDSNSDNASSVDLFTKSLRDDLQKSFSKLLTAAPQSFVGVSDPAEATPDLFAAITSNICAVKPDVVFYAGRSVDLTSFIDALETRVCAQTPIVIATAGSNLGKIREQEAAMKAKGITMVYATLADATGWLAGAPGTPQHFADFATTFRKLGFPDADLSDGGAIATHDSVLVAARAVRLAAQAGSGRGLQPKAADVFNEVLNMNNQYVVPSASGDLSYYYRADDPAASSDPGGRPLPVIAIPAAPPWASPTPSIYMTQ</sequence>
<dbReference type="RefSeq" id="WP_344665717.1">
    <property type="nucleotide sequence ID" value="NZ_BAAAQN010000011.1"/>
</dbReference>
<keyword evidence="3" id="KW-1185">Reference proteome</keyword>
<gene>
    <name evidence="2" type="ORF">GCM10009839_25140</name>
</gene>
<protein>
    <submittedName>
        <fullName evidence="2">ABC transporter substrate-binding protein</fullName>
    </submittedName>
</protein>
<evidence type="ECO:0000313" key="2">
    <source>
        <dbReference type="EMBL" id="GAA2025840.1"/>
    </source>
</evidence>
<organism evidence="2 3">
    <name type="scientific">Catenulispora yoronensis</name>
    <dbReference type="NCBI Taxonomy" id="450799"/>
    <lineage>
        <taxon>Bacteria</taxon>
        <taxon>Bacillati</taxon>
        <taxon>Actinomycetota</taxon>
        <taxon>Actinomycetes</taxon>
        <taxon>Catenulisporales</taxon>
        <taxon>Catenulisporaceae</taxon>
        <taxon>Catenulispora</taxon>
    </lineage>
</organism>
<feature type="transmembrane region" description="Helical" evidence="1">
    <location>
        <begin position="24"/>
        <end position="46"/>
    </location>
</feature>
<keyword evidence="1" id="KW-0472">Membrane</keyword>
<dbReference type="Proteomes" id="UP001500751">
    <property type="component" value="Unassembled WGS sequence"/>
</dbReference>
<evidence type="ECO:0000313" key="3">
    <source>
        <dbReference type="Proteomes" id="UP001500751"/>
    </source>
</evidence>
<keyword evidence="1" id="KW-1133">Transmembrane helix</keyword>